<feature type="transmembrane region" description="Helical" evidence="8">
    <location>
        <begin position="102"/>
        <end position="123"/>
    </location>
</feature>
<feature type="domain" description="ABC transmembrane type-1" evidence="9">
    <location>
        <begin position="287"/>
        <end position="477"/>
    </location>
</feature>
<gene>
    <name evidence="10" type="ORF">GYA93_03970</name>
</gene>
<dbReference type="GO" id="GO:0005886">
    <property type="term" value="C:plasma membrane"/>
    <property type="evidence" value="ECO:0007669"/>
    <property type="project" value="UniProtKB-SubCell"/>
</dbReference>
<evidence type="ECO:0000256" key="7">
    <source>
        <dbReference type="ARBA" id="ARBA00023136"/>
    </source>
</evidence>
<evidence type="ECO:0000256" key="8">
    <source>
        <dbReference type="RuleBase" id="RU363032"/>
    </source>
</evidence>
<dbReference type="Proteomes" id="UP000466307">
    <property type="component" value="Unassembled WGS sequence"/>
</dbReference>
<dbReference type="PROSITE" id="PS50928">
    <property type="entry name" value="ABC_TM1"/>
    <property type="match status" value="2"/>
</dbReference>
<feature type="transmembrane region" description="Helical" evidence="8">
    <location>
        <begin position="40"/>
        <end position="58"/>
    </location>
</feature>
<feature type="transmembrane region" description="Helical" evidence="8">
    <location>
        <begin position="325"/>
        <end position="347"/>
    </location>
</feature>
<feature type="transmembrane region" description="Helical" evidence="8">
    <location>
        <begin position="459"/>
        <end position="482"/>
    </location>
</feature>
<feature type="transmembrane region" description="Helical" evidence="8">
    <location>
        <begin position="70"/>
        <end position="90"/>
    </location>
</feature>
<dbReference type="PANTHER" id="PTHR43357:SF3">
    <property type="entry name" value="FE(3+)-TRANSPORT SYSTEM PERMEASE PROTEIN FBPB 2"/>
    <property type="match status" value="1"/>
</dbReference>
<evidence type="ECO:0000256" key="5">
    <source>
        <dbReference type="ARBA" id="ARBA00022692"/>
    </source>
</evidence>
<reference evidence="10 11" key="1">
    <citation type="submission" date="2020-01" db="EMBL/GenBank/DDBJ databases">
        <title>Investigation of new actinobacteria for the biodesulphurisation of diesel fuel.</title>
        <authorList>
            <person name="Athi Narayanan S.M."/>
        </authorList>
    </citation>
    <scope>NUCLEOTIDE SEQUENCE [LARGE SCALE GENOMIC DNA]</scope>
    <source>
        <strain evidence="10 11">213E</strain>
    </source>
</reference>
<dbReference type="RefSeq" id="WP_059035929.1">
    <property type="nucleotide sequence ID" value="NZ_JAADZU010000008.1"/>
</dbReference>
<dbReference type="PANTHER" id="PTHR43357">
    <property type="entry name" value="INNER MEMBRANE ABC TRANSPORTER PERMEASE PROTEIN YDCV"/>
    <property type="match status" value="1"/>
</dbReference>
<feature type="domain" description="ABC transmembrane type-1" evidence="9">
    <location>
        <begin position="35"/>
        <end position="218"/>
    </location>
</feature>
<keyword evidence="4" id="KW-0997">Cell inner membrane</keyword>
<comment type="caution">
    <text evidence="10">The sequence shown here is derived from an EMBL/GenBank/DDBJ whole genome shotgun (WGS) entry which is preliminary data.</text>
</comment>
<keyword evidence="3" id="KW-1003">Cell membrane</keyword>
<dbReference type="Gene3D" id="1.10.3720.10">
    <property type="entry name" value="MetI-like"/>
    <property type="match status" value="2"/>
</dbReference>
<dbReference type="InterPro" id="IPR035906">
    <property type="entry name" value="MetI-like_sf"/>
</dbReference>
<dbReference type="Pfam" id="PF00528">
    <property type="entry name" value="BPD_transp_1"/>
    <property type="match status" value="1"/>
</dbReference>
<feature type="transmembrane region" description="Helical" evidence="8">
    <location>
        <begin position="200"/>
        <end position="221"/>
    </location>
</feature>
<proteinExistence type="inferred from homology"/>
<dbReference type="AlphaFoldDB" id="A0A7K3LKF7"/>
<keyword evidence="7 8" id="KW-0472">Membrane</keyword>
<sequence length="487" mass="50019">MLVTLVVVYLVIRAGGAGGDTVRAAVFRTRTLDLVTNTARLALTVTVLSVLIGVGLAVGVSRGVSRGRPIWVTMLAAPLAIPSYIAGFAWGRLVPGFEGFGAAVLVLTMTCYPLVMLPAVAALSGTGRSAEDVARTLGCTPVVAFLRTTGPRIAPAVLGGALLVALYAISDFGGPAVVRYDVFTVGIHNAYNGSVDRSLAAVYACLLVTMAVGLALLERLIRPAGSAVTAVGRPVVQRDSTLAWVAMAGVVGIGVLAPVLALIREIVASRRATPDGRTVLEWVGPLAINTFRLAVVAAAVIAVIAVGVALFLRRPRSRTAHLVEVIVYLGFALPGITVAVALVFFGVRAAPGLYLTTTLLVVAYLILFLPLCLGPLRSELDALPGGVEGASRTLGVGAVGTLLRVTLPATAPALLAGAGLAALSIAKELPATLMLAPIGTRTLATDMWSAVNELHHGQAAVLGLVLIAVSSVPTVVLSTRFLPRGEP</sequence>
<evidence type="ECO:0000313" key="10">
    <source>
        <dbReference type="EMBL" id="NDK88742.1"/>
    </source>
</evidence>
<evidence type="ECO:0000313" key="11">
    <source>
        <dbReference type="Proteomes" id="UP000466307"/>
    </source>
</evidence>
<dbReference type="SUPFAM" id="SSF161098">
    <property type="entry name" value="MetI-like"/>
    <property type="match status" value="2"/>
</dbReference>
<evidence type="ECO:0000259" key="9">
    <source>
        <dbReference type="PROSITE" id="PS50928"/>
    </source>
</evidence>
<evidence type="ECO:0000256" key="1">
    <source>
        <dbReference type="ARBA" id="ARBA00004429"/>
    </source>
</evidence>
<accession>A0A7K3LKF7</accession>
<evidence type="ECO:0000256" key="2">
    <source>
        <dbReference type="ARBA" id="ARBA00022448"/>
    </source>
</evidence>
<evidence type="ECO:0000256" key="4">
    <source>
        <dbReference type="ARBA" id="ARBA00022519"/>
    </source>
</evidence>
<name>A0A7K3LKF7_9ACTN</name>
<feature type="transmembrane region" description="Helical" evidence="8">
    <location>
        <begin position="353"/>
        <end position="373"/>
    </location>
</feature>
<feature type="transmembrane region" description="Helical" evidence="8">
    <location>
        <begin position="242"/>
        <end position="263"/>
    </location>
</feature>
<dbReference type="EMBL" id="JAADZU010000008">
    <property type="protein sequence ID" value="NDK88742.1"/>
    <property type="molecule type" value="Genomic_DNA"/>
</dbReference>
<dbReference type="GO" id="GO:0055085">
    <property type="term" value="P:transmembrane transport"/>
    <property type="evidence" value="ECO:0007669"/>
    <property type="project" value="InterPro"/>
</dbReference>
<dbReference type="CDD" id="cd06261">
    <property type="entry name" value="TM_PBP2"/>
    <property type="match status" value="2"/>
</dbReference>
<protein>
    <submittedName>
        <fullName evidence="10">Iron ABC transporter permease</fullName>
    </submittedName>
</protein>
<organism evidence="10 11">
    <name type="scientific">Gordonia desulfuricans</name>
    <dbReference type="NCBI Taxonomy" id="89051"/>
    <lineage>
        <taxon>Bacteria</taxon>
        <taxon>Bacillati</taxon>
        <taxon>Actinomycetota</taxon>
        <taxon>Actinomycetes</taxon>
        <taxon>Mycobacteriales</taxon>
        <taxon>Gordoniaceae</taxon>
        <taxon>Gordonia</taxon>
    </lineage>
</organism>
<keyword evidence="6 8" id="KW-1133">Transmembrane helix</keyword>
<evidence type="ECO:0000256" key="3">
    <source>
        <dbReference type="ARBA" id="ARBA00022475"/>
    </source>
</evidence>
<comment type="similarity">
    <text evidence="8">Belongs to the binding-protein-dependent transport system permease family.</text>
</comment>
<evidence type="ECO:0000256" key="6">
    <source>
        <dbReference type="ARBA" id="ARBA00022989"/>
    </source>
</evidence>
<dbReference type="InterPro" id="IPR000515">
    <property type="entry name" value="MetI-like"/>
</dbReference>
<comment type="subcellular location">
    <subcellularLocation>
        <location evidence="1">Cell inner membrane</location>
        <topology evidence="1">Multi-pass membrane protein</topology>
    </subcellularLocation>
    <subcellularLocation>
        <location evidence="8">Cell membrane</location>
        <topology evidence="8">Multi-pass membrane protein</topology>
    </subcellularLocation>
</comment>
<keyword evidence="5 8" id="KW-0812">Transmembrane</keyword>
<keyword evidence="11" id="KW-1185">Reference proteome</keyword>
<feature type="transmembrane region" description="Helical" evidence="8">
    <location>
        <begin position="291"/>
        <end position="313"/>
    </location>
</feature>
<feature type="transmembrane region" description="Helical" evidence="8">
    <location>
        <begin position="153"/>
        <end position="170"/>
    </location>
</feature>
<keyword evidence="2 8" id="KW-0813">Transport</keyword>